<evidence type="ECO:0000313" key="3">
    <source>
        <dbReference type="Proteomes" id="UP001150217"/>
    </source>
</evidence>
<gene>
    <name evidence="2" type="ORF">C8R41DRAFT_875539</name>
</gene>
<name>A0ABQ8VUE5_9AGAR</name>
<evidence type="ECO:0000313" key="2">
    <source>
        <dbReference type="EMBL" id="KAJ4499966.1"/>
    </source>
</evidence>
<comment type="caution">
    <text evidence="2">The sequence shown here is derived from an EMBL/GenBank/DDBJ whole genome shotgun (WGS) entry which is preliminary data.</text>
</comment>
<keyword evidence="3" id="KW-1185">Reference proteome</keyword>
<organism evidence="2 3">
    <name type="scientific">Lentinula lateritia</name>
    <dbReference type="NCBI Taxonomy" id="40482"/>
    <lineage>
        <taxon>Eukaryota</taxon>
        <taxon>Fungi</taxon>
        <taxon>Dikarya</taxon>
        <taxon>Basidiomycota</taxon>
        <taxon>Agaricomycotina</taxon>
        <taxon>Agaricomycetes</taxon>
        <taxon>Agaricomycetidae</taxon>
        <taxon>Agaricales</taxon>
        <taxon>Marasmiineae</taxon>
        <taxon>Omphalotaceae</taxon>
        <taxon>Lentinula</taxon>
    </lineage>
</organism>
<dbReference type="InterPro" id="IPR040976">
    <property type="entry name" value="Pkinase_fungal"/>
</dbReference>
<feature type="domain" description="Fungal-type protein kinase" evidence="1">
    <location>
        <begin position="159"/>
        <end position="259"/>
    </location>
</feature>
<dbReference type="Proteomes" id="UP001150217">
    <property type="component" value="Unassembled WGS sequence"/>
</dbReference>
<dbReference type="Pfam" id="PF17667">
    <property type="entry name" value="Pkinase_fungal"/>
    <property type="match status" value="1"/>
</dbReference>
<feature type="non-terminal residue" evidence="2">
    <location>
        <position position="282"/>
    </location>
</feature>
<reference evidence="2" key="1">
    <citation type="submission" date="2022-08" db="EMBL/GenBank/DDBJ databases">
        <title>A Global Phylogenomic Analysis of the Shiitake Genus Lentinula.</title>
        <authorList>
            <consortium name="DOE Joint Genome Institute"/>
            <person name="Sierra-Patev S."/>
            <person name="Min B."/>
            <person name="Naranjo-Ortiz M."/>
            <person name="Looney B."/>
            <person name="Konkel Z."/>
            <person name="Slot J.C."/>
            <person name="Sakamoto Y."/>
            <person name="Steenwyk J.L."/>
            <person name="Rokas A."/>
            <person name="Carro J."/>
            <person name="Camarero S."/>
            <person name="Ferreira P."/>
            <person name="Molpeceres G."/>
            <person name="Ruiz-Duenas F.J."/>
            <person name="Serrano A."/>
            <person name="Henrissat B."/>
            <person name="Drula E."/>
            <person name="Hughes K.W."/>
            <person name="Mata J.L."/>
            <person name="Ishikawa N.K."/>
            <person name="Vargas-Isla R."/>
            <person name="Ushijima S."/>
            <person name="Smith C.A."/>
            <person name="Ahrendt S."/>
            <person name="Andreopoulos W."/>
            <person name="He G."/>
            <person name="Labutti K."/>
            <person name="Lipzen A."/>
            <person name="Ng V."/>
            <person name="Riley R."/>
            <person name="Sandor L."/>
            <person name="Barry K."/>
            <person name="Martinez A.T."/>
            <person name="Xiao Y."/>
            <person name="Gibbons J.G."/>
            <person name="Terashima K."/>
            <person name="Grigoriev I.V."/>
            <person name="Hibbett D.S."/>
        </authorList>
    </citation>
    <scope>NUCLEOTIDE SEQUENCE</scope>
    <source>
        <strain evidence="2">RHP3577 ss4</strain>
    </source>
</reference>
<evidence type="ECO:0000259" key="1">
    <source>
        <dbReference type="Pfam" id="PF17667"/>
    </source>
</evidence>
<proteinExistence type="predicted"/>
<accession>A0ABQ8VUE5</accession>
<sequence length="282" mass="32189">MTSLDLFDTHWSFFKSLACPEYNIGISEITFDLFKQAVLPSVEESSVEKAYQKLRERGILIDEGWKDLNFGAVEQEHEQETEDEEEKELKIEVQKKESLFYAPLFEGLNSIMGADSAVKFSNNSNKHMFSEGDHTHYKANINGFLTKTTAVFPIAEGEEYECDVLMTGELKKKSTPDTKVLFNATHIMGADPTRRFMFGSTIDKFNVRLWFFSRSHVFVTEAMNLHMDAKNLIYFALSLSGACREELAYDPTVRRVQGKDGTGPRYIFTIDGKQYITTEAIT</sequence>
<dbReference type="EMBL" id="JANVFT010000008">
    <property type="protein sequence ID" value="KAJ4499966.1"/>
    <property type="molecule type" value="Genomic_DNA"/>
</dbReference>
<protein>
    <recommendedName>
        <fullName evidence="1">Fungal-type protein kinase domain-containing protein</fullName>
    </recommendedName>
</protein>